<name>E8ZJH5_MYCHL</name>
<accession>E8ZJH5</accession>
<dbReference type="Proteomes" id="UP000008637">
    <property type="component" value="Chromosome"/>
</dbReference>
<sequence length="221" mass="24258">MTFPAKAATFAAGIGGTTTAGLVGAHLYSKETIGNKLGDAVLGADDSFKDSWKNQHTKLTSETEDLKDFPELSKIKGNTNQDKSWEELKNWCSKSYSFTYKTIFSKEDNTRLNLTKKYCIQTIKERLTALYSGNSKKVLDVNGDGDSSEFTANYKKLANHDEAKDGELTGVLSGIDKSKADSEASANWTKAKEWCSGIHNQPFKGQVGSFKLAEKLCVKNS</sequence>
<organism evidence="1 2">
    <name type="scientific">Mycoplasma haemofelis (strain Langford 1)</name>
    <name type="common">Haemobartonella felis</name>
    <dbReference type="NCBI Taxonomy" id="941640"/>
    <lineage>
        <taxon>Bacteria</taxon>
        <taxon>Bacillati</taxon>
        <taxon>Mycoplasmatota</taxon>
        <taxon>Mollicutes</taxon>
        <taxon>Mycoplasmataceae</taxon>
        <taxon>Mycoplasma</taxon>
    </lineage>
</organism>
<evidence type="ECO:0000313" key="2">
    <source>
        <dbReference type="Proteomes" id="UP000008637"/>
    </source>
</evidence>
<evidence type="ECO:0000313" key="1">
    <source>
        <dbReference type="EMBL" id="CBY93296.1"/>
    </source>
</evidence>
<dbReference type="OrthoDB" id="9824125at2"/>
<keyword evidence="2" id="KW-1185">Reference proteome</keyword>
<dbReference type="EMBL" id="FR773153">
    <property type="protein sequence ID" value="CBY93296.1"/>
    <property type="molecule type" value="Genomic_DNA"/>
</dbReference>
<proteinExistence type="predicted"/>
<protein>
    <submittedName>
        <fullName evidence="1">Uncharacterized protein</fullName>
    </submittedName>
</protein>
<dbReference type="AlphaFoldDB" id="E8ZJH5"/>
<dbReference type="KEGG" id="mha:HF1_12880"/>
<gene>
    <name evidence="1" type="ORF">HF1_12880</name>
</gene>
<dbReference type="HOGENOM" id="CLU_087258_1_0_14"/>
<reference evidence="1 2" key="1">
    <citation type="journal article" date="2011" name="J. Bacteriol.">
        <title>Complete genome sequence of Mycoplasma haemofelis, a hemotropic mycoplasma.</title>
        <authorList>
            <person name="Barker E.N."/>
            <person name="Helps C.R."/>
            <person name="Peters I.R."/>
            <person name="Darby A.C."/>
            <person name="Radford A.D."/>
            <person name="Tasker S."/>
        </authorList>
    </citation>
    <scope>NUCLEOTIDE SEQUENCE [LARGE SCALE GENOMIC DNA]</scope>
    <source>
        <strain evidence="1 2">Langford 1</strain>
    </source>
</reference>